<evidence type="ECO:0000313" key="3">
    <source>
        <dbReference type="Proteomes" id="UP001234880"/>
    </source>
</evidence>
<evidence type="ECO:0000313" key="2">
    <source>
        <dbReference type="EMBL" id="MDP9612869.1"/>
    </source>
</evidence>
<comment type="caution">
    <text evidence="2">The sequence shown here is derived from an EMBL/GenBank/DDBJ whole genome shotgun (WGS) entry which is preliminary data.</text>
</comment>
<keyword evidence="1" id="KW-0812">Transmembrane</keyword>
<keyword evidence="3" id="KW-1185">Reference proteome</keyword>
<gene>
    <name evidence="2" type="ORF">JOF35_005146</name>
</gene>
<protein>
    <submittedName>
        <fullName evidence="2">Uncharacterized protein</fullName>
    </submittedName>
</protein>
<sequence length="62" mass="6209">MANHQGRSLLSQRAALIFLFASLAAVATGVLAVRSGMTPAAGALASGGAFAATAAFFNWVID</sequence>
<organism evidence="2 3">
    <name type="scientific">Streptomyces demainii</name>
    <dbReference type="NCBI Taxonomy" id="588122"/>
    <lineage>
        <taxon>Bacteria</taxon>
        <taxon>Bacillati</taxon>
        <taxon>Actinomycetota</taxon>
        <taxon>Actinomycetes</taxon>
        <taxon>Kitasatosporales</taxon>
        <taxon>Streptomycetaceae</taxon>
        <taxon>Streptomyces</taxon>
    </lineage>
</organism>
<keyword evidence="1" id="KW-0472">Membrane</keyword>
<name>A0ABT9KWQ7_9ACTN</name>
<keyword evidence="1" id="KW-1133">Transmembrane helix</keyword>
<accession>A0ABT9KWQ7</accession>
<dbReference type="EMBL" id="JAURUE010000001">
    <property type="protein sequence ID" value="MDP9612869.1"/>
    <property type="molecule type" value="Genomic_DNA"/>
</dbReference>
<dbReference type="Proteomes" id="UP001234880">
    <property type="component" value="Unassembled WGS sequence"/>
</dbReference>
<feature type="transmembrane region" description="Helical" evidence="1">
    <location>
        <begin position="42"/>
        <end position="61"/>
    </location>
</feature>
<reference evidence="2 3" key="1">
    <citation type="submission" date="2023-07" db="EMBL/GenBank/DDBJ databases">
        <title>Sequencing the genomes of 1000 actinobacteria strains.</title>
        <authorList>
            <person name="Klenk H.-P."/>
        </authorList>
    </citation>
    <scope>NUCLEOTIDE SEQUENCE [LARGE SCALE GENOMIC DNA]</scope>
    <source>
        <strain evidence="2 3">DSM 41600</strain>
    </source>
</reference>
<evidence type="ECO:0000256" key="1">
    <source>
        <dbReference type="SAM" id="Phobius"/>
    </source>
</evidence>
<dbReference type="RefSeq" id="WP_307111232.1">
    <property type="nucleotide sequence ID" value="NZ_JAURUE010000001.1"/>
</dbReference>
<proteinExistence type="predicted"/>